<dbReference type="AlphaFoldDB" id="A0AAE0WQZ0"/>
<reference evidence="2" key="1">
    <citation type="submission" date="2023-07" db="EMBL/GenBank/DDBJ databases">
        <title>Black Yeasts Isolated from many extreme environments.</title>
        <authorList>
            <person name="Coleine C."/>
            <person name="Stajich J.E."/>
            <person name="Selbmann L."/>
        </authorList>
    </citation>
    <scope>NUCLEOTIDE SEQUENCE</scope>
    <source>
        <strain evidence="2">CCFEE 5485</strain>
    </source>
</reference>
<dbReference type="EMBL" id="JAUTXT010000011">
    <property type="protein sequence ID" value="KAK3676207.1"/>
    <property type="molecule type" value="Genomic_DNA"/>
</dbReference>
<protein>
    <recommendedName>
        <fullName evidence="4">Arrestin-like N-terminal domain-containing protein</fullName>
    </recommendedName>
</protein>
<evidence type="ECO:0000313" key="3">
    <source>
        <dbReference type="Proteomes" id="UP001274830"/>
    </source>
</evidence>
<accession>A0AAE0WQZ0</accession>
<name>A0AAE0WQZ0_9PEZI</name>
<evidence type="ECO:0000256" key="1">
    <source>
        <dbReference type="SAM" id="MobiDB-lite"/>
    </source>
</evidence>
<evidence type="ECO:0008006" key="4">
    <source>
        <dbReference type="Google" id="ProtNLM"/>
    </source>
</evidence>
<keyword evidence="3" id="KW-1185">Reference proteome</keyword>
<feature type="compositionally biased region" description="Low complexity" evidence="1">
    <location>
        <begin position="400"/>
        <end position="410"/>
    </location>
</feature>
<sequence length="440" mass="49181">MSLGSLTSRIILDKNSYTNQDPYITGHVAILYNYSSANTSGTLFGPLKIILQLCGRSKTKIFERTMYSHTTYRGRAELVNRFHRIHDSPVQADGKEELIFPFALKMPTQAQEIRDQSVPSVYESHAYFANEGHALPPTMEVQCKDDASVYSGRPPFESFVEYWISARLEMPGIDVQVQKVRDLKFVYVVSSSAEKQAQAQRAGRTQSCRELAVVRTRRLLPENAQRHGLRQKAKAMMSGERQTTPSFTWLVKIMTPEKIWTGSWFEVAVGAAPYAVQGVDQKQDSAVDTPDIMLQSLSIYLLSTTRVRAEKEIMSEHSSEVERKEQLIVQKTWREGGLPLVLGSATPEETTSRVVKKDLIPSFKTWNISRQYVLAITCRFSVAGELADVEKRMDIEVGAAQPDQGDGAAPEYQAGMSVGSSQVEKQVHSGLLPPPPPYEG</sequence>
<comment type="caution">
    <text evidence="2">The sequence shown here is derived from an EMBL/GenBank/DDBJ whole genome shotgun (WGS) entry which is preliminary data.</text>
</comment>
<organism evidence="2 3">
    <name type="scientific">Recurvomyces mirabilis</name>
    <dbReference type="NCBI Taxonomy" id="574656"/>
    <lineage>
        <taxon>Eukaryota</taxon>
        <taxon>Fungi</taxon>
        <taxon>Dikarya</taxon>
        <taxon>Ascomycota</taxon>
        <taxon>Pezizomycotina</taxon>
        <taxon>Dothideomycetes</taxon>
        <taxon>Dothideomycetidae</taxon>
        <taxon>Mycosphaerellales</taxon>
        <taxon>Teratosphaeriaceae</taxon>
        <taxon>Recurvomyces</taxon>
    </lineage>
</organism>
<feature type="region of interest" description="Disordered" evidence="1">
    <location>
        <begin position="400"/>
        <end position="440"/>
    </location>
</feature>
<proteinExistence type="predicted"/>
<dbReference type="Proteomes" id="UP001274830">
    <property type="component" value="Unassembled WGS sequence"/>
</dbReference>
<gene>
    <name evidence="2" type="ORF">LTR78_003957</name>
</gene>
<evidence type="ECO:0000313" key="2">
    <source>
        <dbReference type="EMBL" id="KAK3676207.1"/>
    </source>
</evidence>